<accession>A0ABR3YZK6</accession>
<protein>
    <submittedName>
        <fullName evidence="4">Zcf27p</fullName>
    </submittedName>
</protein>
<dbReference type="Pfam" id="PF00172">
    <property type="entry name" value="Zn_clus"/>
    <property type="match status" value="1"/>
</dbReference>
<dbReference type="CDD" id="cd12148">
    <property type="entry name" value="fungal_TF_MHR"/>
    <property type="match status" value="1"/>
</dbReference>
<feature type="compositionally biased region" description="Low complexity" evidence="2">
    <location>
        <begin position="1"/>
        <end position="15"/>
    </location>
</feature>
<dbReference type="PANTHER" id="PTHR47785:SF5">
    <property type="entry name" value="ZN(II)2CYS6 TRANSCRIPTION FACTOR (EUROFUNG)"/>
    <property type="match status" value="1"/>
</dbReference>
<reference evidence="4 5" key="1">
    <citation type="journal article" date="2024" name="IMA Fungus">
        <title>IMA Genome - F19 : A genome assembly and annotation guide to empower mycologists, including annotated draft genome sequences of Ceratocystis pirilliformis, Diaporthe australafricana, Fusarium ophioides, Paecilomyces lecythidis, and Sporothrix stenoceras.</title>
        <authorList>
            <person name="Aylward J."/>
            <person name="Wilson A.M."/>
            <person name="Visagie C.M."/>
            <person name="Spraker J."/>
            <person name="Barnes I."/>
            <person name="Buitendag C."/>
            <person name="Ceriani C."/>
            <person name="Del Mar Angel L."/>
            <person name="du Plessis D."/>
            <person name="Fuchs T."/>
            <person name="Gasser K."/>
            <person name="Kramer D."/>
            <person name="Li W."/>
            <person name="Munsamy K."/>
            <person name="Piso A."/>
            <person name="Price J.L."/>
            <person name="Sonnekus B."/>
            <person name="Thomas C."/>
            <person name="van der Nest A."/>
            <person name="van Dijk A."/>
            <person name="van Heerden A."/>
            <person name="van Vuuren N."/>
            <person name="Yilmaz N."/>
            <person name="Duong T.A."/>
            <person name="van der Merwe N.A."/>
            <person name="Wingfield M.J."/>
            <person name="Wingfield B.D."/>
        </authorList>
    </citation>
    <scope>NUCLEOTIDE SEQUENCE [LARGE SCALE GENOMIC DNA]</scope>
    <source>
        <strain evidence="4 5">CMW 5346</strain>
    </source>
</reference>
<feature type="compositionally biased region" description="Polar residues" evidence="2">
    <location>
        <begin position="453"/>
        <end position="465"/>
    </location>
</feature>
<feature type="compositionally biased region" description="Polar residues" evidence="2">
    <location>
        <begin position="199"/>
        <end position="208"/>
    </location>
</feature>
<keyword evidence="5" id="KW-1185">Reference proteome</keyword>
<dbReference type="SUPFAM" id="SSF57701">
    <property type="entry name" value="Zn2/Cys6 DNA-binding domain"/>
    <property type="match status" value="1"/>
</dbReference>
<dbReference type="EMBL" id="JAWCUI010000037">
    <property type="protein sequence ID" value="KAL1893495.1"/>
    <property type="molecule type" value="Genomic_DNA"/>
</dbReference>
<dbReference type="Gene3D" id="4.10.240.10">
    <property type="entry name" value="Zn(2)-C6 fungal-type DNA-binding domain"/>
    <property type="match status" value="1"/>
</dbReference>
<dbReference type="CDD" id="cd00067">
    <property type="entry name" value="GAL4"/>
    <property type="match status" value="1"/>
</dbReference>
<dbReference type="Proteomes" id="UP001583186">
    <property type="component" value="Unassembled WGS sequence"/>
</dbReference>
<feature type="domain" description="Zn(2)-C6 fungal-type" evidence="3">
    <location>
        <begin position="47"/>
        <end position="77"/>
    </location>
</feature>
<feature type="region of interest" description="Disordered" evidence="2">
    <location>
        <begin position="167"/>
        <end position="208"/>
    </location>
</feature>
<feature type="region of interest" description="Disordered" evidence="2">
    <location>
        <begin position="1"/>
        <end position="40"/>
    </location>
</feature>
<dbReference type="InterPro" id="IPR053181">
    <property type="entry name" value="EcdB-like_regulator"/>
</dbReference>
<comment type="caution">
    <text evidence="4">The sequence shown here is derived from an EMBL/GenBank/DDBJ whole genome shotgun (WGS) entry which is preliminary data.</text>
</comment>
<dbReference type="InterPro" id="IPR001138">
    <property type="entry name" value="Zn2Cys6_DnaBD"/>
</dbReference>
<keyword evidence="1" id="KW-0539">Nucleus</keyword>
<evidence type="ECO:0000256" key="1">
    <source>
        <dbReference type="ARBA" id="ARBA00023242"/>
    </source>
</evidence>
<name>A0ABR3YZK6_9PEZI</name>
<evidence type="ECO:0000313" key="4">
    <source>
        <dbReference type="EMBL" id="KAL1893495.1"/>
    </source>
</evidence>
<feature type="region of interest" description="Disordered" evidence="2">
    <location>
        <begin position="450"/>
        <end position="475"/>
    </location>
</feature>
<evidence type="ECO:0000256" key="2">
    <source>
        <dbReference type="SAM" id="MobiDB-lite"/>
    </source>
</evidence>
<dbReference type="SMART" id="SM00066">
    <property type="entry name" value="GAL4"/>
    <property type="match status" value="1"/>
</dbReference>
<organism evidence="4 5">
    <name type="scientific">Sporothrix stenoceras</name>
    <dbReference type="NCBI Taxonomy" id="5173"/>
    <lineage>
        <taxon>Eukaryota</taxon>
        <taxon>Fungi</taxon>
        <taxon>Dikarya</taxon>
        <taxon>Ascomycota</taxon>
        <taxon>Pezizomycotina</taxon>
        <taxon>Sordariomycetes</taxon>
        <taxon>Sordariomycetidae</taxon>
        <taxon>Ophiostomatales</taxon>
        <taxon>Ophiostomataceae</taxon>
        <taxon>Sporothrix</taxon>
    </lineage>
</organism>
<dbReference type="PROSITE" id="PS50048">
    <property type="entry name" value="ZN2_CY6_FUNGAL_2"/>
    <property type="match status" value="1"/>
</dbReference>
<proteinExistence type="predicted"/>
<sequence>MQSTFTLDDSTSSTSSKRRRKSGDSFQPAPPPSRIAGSYQRTKAPSACLVCRTRKTKCDNVRPVCGFCQRTGGDCHYTESERSRFDPASLAILQQLDDLKSIVQGHTLLLQQQQQQEAAATGRSPSQASGQSSIGAGFGGIAGGFRSGNSMTGSGTSGTNYYDGYDHISPTTLDKPPPNHSLDHSQQGVLHGHIHRNSDGGQNSAQNRNTRHAFDRYAARVQTDTDMPIGTETMLNASADMGIEAMLRWPVFKRKLDALKITSHVSVVSLMETLASGTDTDTMDGMPIKQLNAFDQPDFVDRTHILELVDNFLVNNNLKNPILGPAGLRADAEIFAASPLAWTSRNCLMYLVLAISSLSIPFTETATGRRVKVDRADRVFAVAEAYFHEAQQRTGCLMCADSLLAARCGFLTGVYLMHTLRILPAWKAFIQAGSSCVSYFIAQNRVDTVPNDPRNNGNSDGPSSSIRRDDVPSTSTERALEDALYWSVLKSEVELRLELGLPGSGINAIRYPHVFPCVPDMEIDGRELSVDSGGFLVTNQPEVDRSHLTFGWFFFLAEITLKRLMYRILNSRYLLGLGADEERASRPHTEGGSHNTADETSMRINLAVLDTAEYDLQLEQWMQLLPPAMRFPDSWREPPSDILPWVLRGHGIDAVELLRFPAFAAVMKLESPLSPLNASTSTPLGQYAENTRQNLTCLVRDYLRNSVDRIEANANGVFHRHQGTWLAIRSCTRSALALVGTRLALQEQRDLAVMHGFSVGNNGAGASPPGSALPDSLMPPRWKDAVQLVRDMLHAWAPEGRDVAHLAAVLEGLLSLCDDIE</sequence>
<dbReference type="PANTHER" id="PTHR47785">
    <property type="entry name" value="ZN(II)2CYS6 TRANSCRIPTION FACTOR (EUROFUNG)-RELATED-RELATED"/>
    <property type="match status" value="1"/>
</dbReference>
<gene>
    <name evidence="4" type="primary">ZCF27_1</name>
    <name evidence="4" type="ORF">Sste5346_006323</name>
</gene>
<dbReference type="InterPro" id="IPR036864">
    <property type="entry name" value="Zn2-C6_fun-type_DNA-bd_sf"/>
</dbReference>
<evidence type="ECO:0000259" key="3">
    <source>
        <dbReference type="PROSITE" id="PS50048"/>
    </source>
</evidence>
<dbReference type="PROSITE" id="PS00463">
    <property type="entry name" value="ZN2_CY6_FUNGAL_1"/>
    <property type="match status" value="1"/>
</dbReference>
<feature type="region of interest" description="Disordered" evidence="2">
    <location>
        <begin position="116"/>
        <end position="135"/>
    </location>
</feature>
<evidence type="ECO:0000313" key="5">
    <source>
        <dbReference type="Proteomes" id="UP001583186"/>
    </source>
</evidence>